<keyword evidence="1" id="KW-0732">Signal</keyword>
<proteinExistence type="predicted"/>
<dbReference type="EMBL" id="RCHS01002172">
    <property type="protein sequence ID" value="RMX49105.1"/>
    <property type="molecule type" value="Genomic_DNA"/>
</dbReference>
<gene>
    <name evidence="6" type="ORF">pdam_00003897</name>
</gene>
<dbReference type="Gene3D" id="2.60.40.10">
    <property type="entry name" value="Immunoglobulins"/>
    <property type="match status" value="3"/>
</dbReference>
<evidence type="ECO:0000313" key="7">
    <source>
        <dbReference type="Proteomes" id="UP000275408"/>
    </source>
</evidence>
<comment type="caution">
    <text evidence="6">The sequence shown here is derived from an EMBL/GenBank/DDBJ whole genome shotgun (WGS) entry which is preliminary data.</text>
</comment>
<dbReference type="Pfam" id="PF07679">
    <property type="entry name" value="I-set"/>
    <property type="match status" value="1"/>
</dbReference>
<feature type="domain" description="Ig-like" evidence="5">
    <location>
        <begin position="328"/>
        <end position="420"/>
    </location>
</feature>
<dbReference type="SMART" id="SM00409">
    <property type="entry name" value="IG"/>
    <property type="match status" value="3"/>
</dbReference>
<evidence type="ECO:0000313" key="6">
    <source>
        <dbReference type="EMBL" id="RMX49105.1"/>
    </source>
</evidence>
<dbReference type="InterPro" id="IPR003598">
    <property type="entry name" value="Ig_sub2"/>
</dbReference>
<dbReference type="PROSITE" id="PS50835">
    <property type="entry name" value="IG_LIKE"/>
    <property type="match status" value="3"/>
</dbReference>
<sequence length="425" mass="47753">MMVNTFWRGDTTKVILLQVLVVNSLQHFSSVTGDAATCNTKSIIPEVKIISSPPNHAQPIAAAINLTCEARPRDEDVLFPRRGVKYIQWYDTHGRPIGDKCLNTPPAHKLKCPLILKNLTIENFGNYTCEAENDYAGYCTRKSVEILPKETKTIRQHIMMVNTYWRGDTTKVILLQVLVANSLLLFSSVTGDAATCNTKSVIPEVKIFSSPPNRTQPIAAAINLTCEAWPKHKDVSYPRRWIKYIQWYNTHGRQIGDKCLNTQSVKNLKCPLILKNLTIENFGNYTCEAENDYDGYCTRTSVEILHKVNNQIIPNTNKFGNAPHLLFPEVVENPKNQSAFIGSNVTFNCTATGLPTPAISWMKNNDSYAVTSNVRARVVPENKNNHSQLIITEVKIEDNGKYQCIARNSDGERTSSAAFLYIKEL</sequence>
<feature type="domain" description="Ig-like" evidence="5">
    <location>
        <begin position="203"/>
        <end position="303"/>
    </location>
</feature>
<evidence type="ECO:0000256" key="1">
    <source>
        <dbReference type="ARBA" id="ARBA00022729"/>
    </source>
</evidence>
<keyword evidence="4" id="KW-0393">Immunoglobulin domain</keyword>
<evidence type="ECO:0000256" key="2">
    <source>
        <dbReference type="ARBA" id="ARBA00022737"/>
    </source>
</evidence>
<dbReference type="PANTHER" id="PTHR12231">
    <property type="entry name" value="CTX-RELATED TYPE I TRANSMEMBRANE PROTEIN"/>
    <property type="match status" value="1"/>
</dbReference>
<dbReference type="STRING" id="46731.A0A3M6U601"/>
<evidence type="ECO:0000256" key="3">
    <source>
        <dbReference type="ARBA" id="ARBA00023157"/>
    </source>
</evidence>
<dbReference type="CDD" id="cd00096">
    <property type="entry name" value="Ig"/>
    <property type="match status" value="2"/>
</dbReference>
<keyword evidence="7" id="KW-1185">Reference proteome</keyword>
<keyword evidence="3" id="KW-1015">Disulfide bond</keyword>
<feature type="non-terminal residue" evidence="6">
    <location>
        <position position="425"/>
    </location>
</feature>
<accession>A0A3M6U601</accession>
<reference evidence="6 7" key="1">
    <citation type="journal article" date="2018" name="Sci. Rep.">
        <title>Comparative analysis of the Pocillopora damicornis genome highlights role of immune system in coral evolution.</title>
        <authorList>
            <person name="Cunning R."/>
            <person name="Bay R.A."/>
            <person name="Gillette P."/>
            <person name="Baker A.C."/>
            <person name="Traylor-Knowles N."/>
        </authorList>
    </citation>
    <scope>NUCLEOTIDE SEQUENCE [LARGE SCALE GENOMIC DNA]</scope>
    <source>
        <strain evidence="6">RSMAS</strain>
        <tissue evidence="6">Whole animal</tissue>
    </source>
</reference>
<dbReference type="SMART" id="SM00408">
    <property type="entry name" value="IGc2"/>
    <property type="match status" value="3"/>
</dbReference>
<organism evidence="6 7">
    <name type="scientific">Pocillopora damicornis</name>
    <name type="common">Cauliflower coral</name>
    <name type="synonym">Millepora damicornis</name>
    <dbReference type="NCBI Taxonomy" id="46731"/>
    <lineage>
        <taxon>Eukaryota</taxon>
        <taxon>Metazoa</taxon>
        <taxon>Cnidaria</taxon>
        <taxon>Anthozoa</taxon>
        <taxon>Hexacorallia</taxon>
        <taxon>Scleractinia</taxon>
        <taxon>Astrocoeniina</taxon>
        <taxon>Pocilloporidae</taxon>
        <taxon>Pocillopora</taxon>
    </lineage>
</organism>
<evidence type="ECO:0000259" key="5">
    <source>
        <dbReference type="PROSITE" id="PS50835"/>
    </source>
</evidence>
<dbReference type="AlphaFoldDB" id="A0A3M6U601"/>
<dbReference type="InterPro" id="IPR036179">
    <property type="entry name" value="Ig-like_dom_sf"/>
</dbReference>
<dbReference type="InterPro" id="IPR007110">
    <property type="entry name" value="Ig-like_dom"/>
</dbReference>
<keyword evidence="2" id="KW-0677">Repeat</keyword>
<protein>
    <recommendedName>
        <fullName evidence="5">Ig-like domain-containing protein</fullName>
    </recommendedName>
</protein>
<dbReference type="PANTHER" id="PTHR12231:SF253">
    <property type="entry name" value="DPR-INTERACTING PROTEIN ETA, ISOFORM B-RELATED"/>
    <property type="match status" value="1"/>
</dbReference>
<evidence type="ECO:0000256" key="4">
    <source>
        <dbReference type="ARBA" id="ARBA00023319"/>
    </source>
</evidence>
<dbReference type="InterPro" id="IPR013783">
    <property type="entry name" value="Ig-like_fold"/>
</dbReference>
<dbReference type="SUPFAM" id="SSF48726">
    <property type="entry name" value="Immunoglobulin"/>
    <property type="match status" value="3"/>
</dbReference>
<dbReference type="InterPro" id="IPR051170">
    <property type="entry name" value="Neural/epithelial_adhesion"/>
</dbReference>
<dbReference type="FunFam" id="2.60.40.10:FF:000032">
    <property type="entry name" value="palladin isoform X1"/>
    <property type="match status" value="1"/>
</dbReference>
<name>A0A3M6U601_POCDA</name>
<feature type="domain" description="Ig-like" evidence="5">
    <location>
        <begin position="45"/>
        <end position="145"/>
    </location>
</feature>
<dbReference type="InterPro" id="IPR013098">
    <property type="entry name" value="Ig_I-set"/>
</dbReference>
<dbReference type="OrthoDB" id="6418794at2759"/>
<dbReference type="InterPro" id="IPR003599">
    <property type="entry name" value="Ig_sub"/>
</dbReference>
<dbReference type="Proteomes" id="UP000275408">
    <property type="component" value="Unassembled WGS sequence"/>
</dbReference>